<dbReference type="InterPro" id="IPR026444">
    <property type="entry name" value="Secre_tail"/>
</dbReference>
<dbReference type="Gene3D" id="2.60.40.4070">
    <property type="match status" value="1"/>
</dbReference>
<feature type="signal peptide" evidence="7">
    <location>
        <begin position="1"/>
        <end position="20"/>
    </location>
</feature>
<evidence type="ECO:0000313" key="10">
    <source>
        <dbReference type="Proteomes" id="UP000054223"/>
    </source>
</evidence>
<name>A0A9X0L578_SOLP1</name>
<feature type="domain" description="SLH" evidence="8">
    <location>
        <begin position="738"/>
        <end position="814"/>
    </location>
</feature>
<evidence type="ECO:0000256" key="3">
    <source>
        <dbReference type="ARBA" id="ARBA00022801"/>
    </source>
</evidence>
<evidence type="ECO:0000313" key="9">
    <source>
        <dbReference type="EMBL" id="KUG08372.1"/>
    </source>
</evidence>
<evidence type="ECO:0000256" key="1">
    <source>
        <dbReference type="ARBA" id="ARBA00011073"/>
    </source>
</evidence>
<keyword evidence="2 6" id="KW-0645">Protease</keyword>
<evidence type="ECO:0000256" key="6">
    <source>
        <dbReference type="PROSITE-ProRule" id="PRU01240"/>
    </source>
</evidence>
<feature type="active site" description="Charge relay system" evidence="5 6">
    <location>
        <position position="399"/>
    </location>
</feature>
<protein>
    <submittedName>
        <fullName evidence="9">Peptidase S8</fullName>
    </submittedName>
</protein>
<reference evidence="9 10" key="1">
    <citation type="submission" date="2015-11" db="EMBL/GenBank/DDBJ databases">
        <title>Solirubrum puertoriconensis gen. nov. an environmental bacteria isolated in Puerto Rico.</title>
        <authorList>
            <person name="Cuebas-Irizarry M.F."/>
            <person name="Montalvo-Rodriguez R."/>
        </authorList>
    </citation>
    <scope>NUCLEOTIDE SEQUENCE [LARGE SCALE GENOMIC DNA]</scope>
    <source>
        <strain evidence="9 10">MC1A</strain>
    </source>
</reference>
<dbReference type="Proteomes" id="UP000054223">
    <property type="component" value="Unassembled WGS sequence"/>
</dbReference>
<dbReference type="InterPro" id="IPR023828">
    <property type="entry name" value="Peptidase_S8_Ser-AS"/>
</dbReference>
<keyword evidence="10" id="KW-1185">Reference proteome</keyword>
<dbReference type="InterPro" id="IPR000209">
    <property type="entry name" value="Peptidase_S8/S53_dom"/>
</dbReference>
<dbReference type="EMBL" id="LNAL01000006">
    <property type="protein sequence ID" value="KUG08372.1"/>
    <property type="molecule type" value="Genomic_DNA"/>
</dbReference>
<accession>A0A9X0L578</accession>
<dbReference type="SUPFAM" id="SSF52743">
    <property type="entry name" value="Subtilisin-like"/>
    <property type="match status" value="1"/>
</dbReference>
<dbReference type="OrthoDB" id="9798386at2"/>
<feature type="chain" id="PRO_5040731436" evidence="7">
    <location>
        <begin position="21"/>
        <end position="919"/>
    </location>
</feature>
<comment type="caution">
    <text evidence="9">The sequence shown here is derived from an EMBL/GenBank/DDBJ whole genome shotgun (WGS) entry which is preliminary data.</text>
</comment>
<gene>
    <name evidence="9" type="ORF">ASU33_09380</name>
</gene>
<keyword evidence="4 6" id="KW-0720">Serine protease</keyword>
<evidence type="ECO:0000259" key="8">
    <source>
        <dbReference type="PROSITE" id="PS51272"/>
    </source>
</evidence>
<dbReference type="PANTHER" id="PTHR43806:SF65">
    <property type="entry name" value="SERINE PROTEASE APRX"/>
    <property type="match status" value="1"/>
</dbReference>
<dbReference type="Pfam" id="PF00395">
    <property type="entry name" value="SLH"/>
    <property type="match status" value="2"/>
</dbReference>
<dbReference type="RefSeq" id="WP_059069763.1">
    <property type="nucleotide sequence ID" value="NZ_LNAL01000006.1"/>
</dbReference>
<dbReference type="AlphaFoldDB" id="A0A9X0L578"/>
<dbReference type="PROSITE" id="PS51272">
    <property type="entry name" value="SLH"/>
    <property type="match status" value="1"/>
</dbReference>
<feature type="active site" description="Charge relay system" evidence="5 6">
    <location>
        <position position="145"/>
    </location>
</feature>
<proteinExistence type="inferred from homology"/>
<evidence type="ECO:0000256" key="5">
    <source>
        <dbReference type="PIRSR" id="PIRSR615500-1"/>
    </source>
</evidence>
<feature type="active site" description="Charge relay system" evidence="5 6">
    <location>
        <position position="195"/>
    </location>
</feature>
<dbReference type="InterPro" id="IPR050131">
    <property type="entry name" value="Peptidase_S8_subtilisin-like"/>
</dbReference>
<dbReference type="PANTHER" id="PTHR43806">
    <property type="entry name" value="PEPTIDASE S8"/>
    <property type="match status" value="1"/>
</dbReference>
<sequence length="919" mass="95634">MKKTLLGVLLWMGSTGAASAQAYLDTHLKPLLSNPLDLHQVVVTFKGNSAPTLANKLSLQQLGILQGVTMRALPVAGVLATSSQINRLAQDPNVASIYLNRSLVRDNDGATALTGAQRARLEPLFTQRNGGLPVSGKGIGVVVNDSGIDGTHPDHTLGKNLKQNVLGTTNLNTQNALLPITYLENVPNTDQTGGHGTHVAGIVGATGAASNGKHAGVAPGADLIGYGTGAGLFILDVVGAFDYALVNQFQYNIRVITNSFGTTSDIATEPNPNDPITIATKRCVDRNIVVVFSAGNSGAGSGTITGNYKKAPWVITVANSDKAGVLAPSSSRGRKGVGGTVTIDGQTFPWRDEPTVTAPGTDIVSTRAVSPIGLLSSQQDVENLEPAHVPFYTHLTGTSMSAPHVAGIVALMLDANPNLTPAEVKSILEQTATNLPNRESWEIGHGMANAYAAVDRAFRAAGYGPTVNAKRTFNSSVNSAVSNAPFTINFNPATTATNSQTFAVPAGTSSLEVSCKVTGLLGETGNPVNLVLLSPSGKRYASGISVLFATSPGRAVAVASPEAGTWTVRLDGLQGAALPETVSGTIALNKALGSTGLGDAAGHPAEASIQLAISKRLMDGLSNGFKPDQDLSRIQLADYLLMGQAVRQYLPVSGTNSFGDVSGAQALLAESVTARGAALRDRYHVQNGVMQPVSAGVFAPNAAVTRASLAYSLVQSLGLQNKAQQATGPVTVEVNGQRIAIDDAAQIPAGLEGYVQVALDMNLINAYYSVMQGPYDLQPTLHATFKPQQKVKRADFAVIVTRTHDQWTSAPVDAAASTASATAASTVTETAPPIDAPVYAAPNPFAQRTVFTYQLAEAAPVRLEVYDVMGRKVETVVNAQQSAGFHQHTFDGAKLPAGTYLYKLSTGAKTQSGRLILTR</sequence>
<keyword evidence="7" id="KW-0732">Signal</keyword>
<dbReference type="PROSITE" id="PS51892">
    <property type="entry name" value="SUBTILASE"/>
    <property type="match status" value="1"/>
</dbReference>
<evidence type="ECO:0000256" key="7">
    <source>
        <dbReference type="SAM" id="SignalP"/>
    </source>
</evidence>
<dbReference type="InterPro" id="IPR001119">
    <property type="entry name" value="SLH_dom"/>
</dbReference>
<dbReference type="InterPro" id="IPR022398">
    <property type="entry name" value="Peptidase_S8_His-AS"/>
</dbReference>
<comment type="similarity">
    <text evidence="1 6">Belongs to the peptidase S8 family.</text>
</comment>
<dbReference type="PROSITE" id="PS00137">
    <property type="entry name" value="SUBTILASE_HIS"/>
    <property type="match status" value="1"/>
</dbReference>
<evidence type="ECO:0000256" key="2">
    <source>
        <dbReference type="ARBA" id="ARBA00022670"/>
    </source>
</evidence>
<organism evidence="9 10">
    <name type="scientific">Solirubrum puertoriconensis</name>
    <dbReference type="NCBI Taxonomy" id="1751427"/>
    <lineage>
        <taxon>Bacteria</taxon>
        <taxon>Pseudomonadati</taxon>
        <taxon>Bacteroidota</taxon>
        <taxon>Cytophagia</taxon>
        <taxon>Cytophagales</taxon>
    </lineage>
</organism>
<dbReference type="NCBIfam" id="TIGR04183">
    <property type="entry name" value="Por_Secre_tail"/>
    <property type="match status" value="1"/>
</dbReference>
<dbReference type="PROSITE" id="PS00138">
    <property type="entry name" value="SUBTILASE_SER"/>
    <property type="match status" value="1"/>
</dbReference>
<evidence type="ECO:0000256" key="4">
    <source>
        <dbReference type="ARBA" id="ARBA00022825"/>
    </source>
</evidence>
<keyword evidence="3 6" id="KW-0378">Hydrolase</keyword>
<dbReference type="Pfam" id="PF00082">
    <property type="entry name" value="Peptidase_S8"/>
    <property type="match status" value="1"/>
</dbReference>
<dbReference type="GO" id="GO:0004252">
    <property type="term" value="F:serine-type endopeptidase activity"/>
    <property type="evidence" value="ECO:0007669"/>
    <property type="project" value="UniProtKB-UniRule"/>
</dbReference>
<dbReference type="InterPro" id="IPR036852">
    <property type="entry name" value="Peptidase_S8/S53_dom_sf"/>
</dbReference>
<dbReference type="GO" id="GO:0006508">
    <property type="term" value="P:proteolysis"/>
    <property type="evidence" value="ECO:0007669"/>
    <property type="project" value="UniProtKB-KW"/>
</dbReference>
<dbReference type="PRINTS" id="PR00723">
    <property type="entry name" value="SUBTILISIN"/>
</dbReference>
<dbReference type="Gene3D" id="3.40.50.200">
    <property type="entry name" value="Peptidase S8/S53 domain"/>
    <property type="match status" value="1"/>
</dbReference>
<dbReference type="InterPro" id="IPR015500">
    <property type="entry name" value="Peptidase_S8_subtilisin-rel"/>
</dbReference>